<feature type="region of interest" description="Disordered" evidence="1">
    <location>
        <begin position="1"/>
        <end position="22"/>
    </location>
</feature>
<protein>
    <submittedName>
        <fullName evidence="2">Unannotated protein</fullName>
    </submittedName>
</protein>
<proteinExistence type="predicted"/>
<name>A0A6J6RZP4_9ZZZZ</name>
<sequence>MVRPPANKKPNNLDKSGSIFPTRVNTVSDASVARDTKTVSQPTNIR</sequence>
<gene>
    <name evidence="2" type="ORF">UFOPK2715_00878</name>
</gene>
<evidence type="ECO:0000256" key="1">
    <source>
        <dbReference type="SAM" id="MobiDB-lite"/>
    </source>
</evidence>
<dbReference type="AlphaFoldDB" id="A0A6J6RZP4"/>
<evidence type="ECO:0000313" key="2">
    <source>
        <dbReference type="EMBL" id="CAB4727936.1"/>
    </source>
</evidence>
<reference evidence="2" key="1">
    <citation type="submission" date="2020-05" db="EMBL/GenBank/DDBJ databases">
        <authorList>
            <person name="Chiriac C."/>
            <person name="Salcher M."/>
            <person name="Ghai R."/>
            <person name="Kavagutti S V."/>
        </authorList>
    </citation>
    <scope>NUCLEOTIDE SEQUENCE</scope>
</reference>
<accession>A0A6J6RZP4</accession>
<dbReference type="EMBL" id="CAEZYN010000101">
    <property type="protein sequence ID" value="CAB4727936.1"/>
    <property type="molecule type" value="Genomic_DNA"/>
</dbReference>
<organism evidence="2">
    <name type="scientific">freshwater metagenome</name>
    <dbReference type="NCBI Taxonomy" id="449393"/>
    <lineage>
        <taxon>unclassified sequences</taxon>
        <taxon>metagenomes</taxon>
        <taxon>ecological metagenomes</taxon>
    </lineage>
</organism>